<dbReference type="SUPFAM" id="SSF47413">
    <property type="entry name" value="lambda repressor-like DNA-binding domains"/>
    <property type="match status" value="1"/>
</dbReference>
<proteinExistence type="predicted"/>
<dbReference type="AlphaFoldDB" id="A0A6M0SUY1"/>
<evidence type="ECO:0000313" key="2">
    <source>
        <dbReference type="EMBL" id="NFA44569.1"/>
    </source>
</evidence>
<dbReference type="InterPro" id="IPR001387">
    <property type="entry name" value="Cro/C1-type_HTH"/>
</dbReference>
<dbReference type="GO" id="GO:0003677">
    <property type="term" value="F:DNA binding"/>
    <property type="evidence" value="ECO:0007669"/>
    <property type="project" value="InterPro"/>
</dbReference>
<dbReference type="Proteomes" id="UP000472355">
    <property type="component" value="Unassembled WGS sequence"/>
</dbReference>
<dbReference type="CDD" id="cd00093">
    <property type="entry name" value="HTH_XRE"/>
    <property type="match status" value="1"/>
</dbReference>
<evidence type="ECO:0000313" key="3">
    <source>
        <dbReference type="Proteomes" id="UP000472355"/>
    </source>
</evidence>
<name>A0A6M0SUY1_CLOBO</name>
<sequence length="69" mass="8073">MINMKVHIKLAECRMTQKKLAELTGISKNTITGYVNETFQYVNREHLDKMCKVFNCSVSDLVEYIEDKE</sequence>
<accession>A0A6M0SUY1</accession>
<protein>
    <submittedName>
        <fullName evidence="2">XRE family transcriptional regulator</fullName>
    </submittedName>
</protein>
<organism evidence="2 3">
    <name type="scientific">Clostridium botulinum</name>
    <dbReference type="NCBI Taxonomy" id="1491"/>
    <lineage>
        <taxon>Bacteria</taxon>
        <taxon>Bacillati</taxon>
        <taxon>Bacillota</taxon>
        <taxon>Clostridia</taxon>
        <taxon>Eubacteriales</taxon>
        <taxon>Clostridiaceae</taxon>
        <taxon>Clostridium</taxon>
    </lineage>
</organism>
<dbReference type="Gene3D" id="1.10.260.40">
    <property type="entry name" value="lambda repressor-like DNA-binding domains"/>
    <property type="match status" value="1"/>
</dbReference>
<dbReference type="InterPro" id="IPR010982">
    <property type="entry name" value="Lambda_DNA-bd_dom_sf"/>
</dbReference>
<comment type="caution">
    <text evidence="2">The sequence shown here is derived from an EMBL/GenBank/DDBJ whole genome shotgun (WGS) entry which is preliminary data.</text>
</comment>
<dbReference type="Pfam" id="PF13443">
    <property type="entry name" value="HTH_26"/>
    <property type="match status" value="1"/>
</dbReference>
<dbReference type="SMART" id="SM00530">
    <property type="entry name" value="HTH_XRE"/>
    <property type="match status" value="1"/>
</dbReference>
<dbReference type="EMBL" id="SGKU01000104">
    <property type="protein sequence ID" value="NFA44569.1"/>
    <property type="molecule type" value="Genomic_DNA"/>
</dbReference>
<reference evidence="2 3" key="1">
    <citation type="submission" date="2019-02" db="EMBL/GenBank/DDBJ databases">
        <title>Genome sequencing of Clostridium botulinum clinical isolates.</title>
        <authorList>
            <person name="Brunt J."/>
            <person name="Van Vliet A.H.M."/>
            <person name="Stringer S.C."/>
            <person name="Grant K.A."/>
            <person name="Carter A.C."/>
            <person name="Peck M.W."/>
        </authorList>
    </citation>
    <scope>NUCLEOTIDE SEQUENCE [LARGE SCALE GENOMIC DNA]</scope>
    <source>
        <strain evidence="2 3">H113700579</strain>
    </source>
</reference>
<evidence type="ECO:0000259" key="1">
    <source>
        <dbReference type="PROSITE" id="PS50943"/>
    </source>
</evidence>
<dbReference type="PROSITE" id="PS50943">
    <property type="entry name" value="HTH_CROC1"/>
    <property type="match status" value="1"/>
</dbReference>
<gene>
    <name evidence="2" type="ORF">EXM65_18945</name>
</gene>
<feature type="domain" description="HTH cro/C1-type" evidence="1">
    <location>
        <begin position="12"/>
        <end position="61"/>
    </location>
</feature>